<evidence type="ECO:0000256" key="2">
    <source>
        <dbReference type="ARBA" id="ARBA00022692"/>
    </source>
</evidence>
<evidence type="ECO:0000256" key="5">
    <source>
        <dbReference type="SAM" id="Phobius"/>
    </source>
</evidence>
<keyword evidence="8" id="KW-1185">Reference proteome</keyword>
<evidence type="ECO:0000256" key="1">
    <source>
        <dbReference type="ARBA" id="ARBA00022475"/>
    </source>
</evidence>
<gene>
    <name evidence="7" type="ORF">F9278_39560</name>
</gene>
<dbReference type="InterPro" id="IPR010445">
    <property type="entry name" value="LapA_dom"/>
</dbReference>
<reference evidence="7 8" key="1">
    <citation type="submission" date="2019-10" db="EMBL/GenBank/DDBJ databases">
        <title>Streptomyces sp. strain GY16 isolated from leaves of Broussonetia papyrifera.</title>
        <authorList>
            <person name="Mo P."/>
        </authorList>
    </citation>
    <scope>NUCLEOTIDE SEQUENCE [LARGE SCALE GENOMIC DNA]</scope>
    <source>
        <strain evidence="7 8">GY16</strain>
    </source>
</reference>
<evidence type="ECO:0000313" key="8">
    <source>
        <dbReference type="Proteomes" id="UP000327294"/>
    </source>
</evidence>
<dbReference type="GO" id="GO:0005886">
    <property type="term" value="C:plasma membrane"/>
    <property type="evidence" value="ECO:0007669"/>
    <property type="project" value="InterPro"/>
</dbReference>
<evidence type="ECO:0000256" key="3">
    <source>
        <dbReference type="ARBA" id="ARBA00022989"/>
    </source>
</evidence>
<evidence type="ECO:0000259" key="6">
    <source>
        <dbReference type="Pfam" id="PF06305"/>
    </source>
</evidence>
<dbReference type="KEGG" id="sphv:F9278_39560"/>
<dbReference type="Proteomes" id="UP000327294">
    <property type="component" value="Chromosome"/>
</dbReference>
<accession>A0A5P8KFH0</accession>
<dbReference type="RefSeq" id="WP_152172588.1">
    <property type="nucleotide sequence ID" value="NZ_CP045096.1"/>
</dbReference>
<sequence>MSPKTQERVGTHGRKRWGELLTPGRVVVGLLAILALVFVFQNTQSTEIRLLVSEVTMPLWLALLGTGLVGAVCGAYVMRRRR</sequence>
<name>A0A5P8KFH0_9ACTN</name>
<feature type="domain" description="Lipopolysaccharide assembly protein A" evidence="6">
    <location>
        <begin position="41"/>
        <end position="76"/>
    </location>
</feature>
<keyword evidence="4 5" id="KW-0472">Membrane</keyword>
<evidence type="ECO:0000313" key="7">
    <source>
        <dbReference type="EMBL" id="QFR01270.1"/>
    </source>
</evidence>
<evidence type="ECO:0000256" key="4">
    <source>
        <dbReference type="ARBA" id="ARBA00023136"/>
    </source>
</evidence>
<proteinExistence type="predicted"/>
<protein>
    <submittedName>
        <fullName evidence="7">LapA family protein</fullName>
    </submittedName>
</protein>
<dbReference type="EMBL" id="CP045096">
    <property type="protein sequence ID" value="QFR01270.1"/>
    <property type="molecule type" value="Genomic_DNA"/>
</dbReference>
<keyword evidence="2 5" id="KW-0812">Transmembrane</keyword>
<organism evidence="7 8">
    <name type="scientific">Streptomyces phaeolivaceus</name>
    <dbReference type="NCBI Taxonomy" id="2653200"/>
    <lineage>
        <taxon>Bacteria</taxon>
        <taxon>Bacillati</taxon>
        <taxon>Actinomycetota</taxon>
        <taxon>Actinomycetes</taxon>
        <taxon>Kitasatosporales</taxon>
        <taxon>Streptomycetaceae</taxon>
        <taxon>Streptomyces</taxon>
    </lineage>
</organism>
<feature type="transmembrane region" description="Helical" evidence="5">
    <location>
        <begin position="60"/>
        <end position="78"/>
    </location>
</feature>
<keyword evidence="3 5" id="KW-1133">Transmembrane helix</keyword>
<dbReference type="Pfam" id="PF06305">
    <property type="entry name" value="LapA_dom"/>
    <property type="match status" value="1"/>
</dbReference>
<dbReference type="AlphaFoldDB" id="A0A5P8KFH0"/>
<feature type="transmembrane region" description="Helical" evidence="5">
    <location>
        <begin position="20"/>
        <end position="40"/>
    </location>
</feature>
<keyword evidence="1" id="KW-1003">Cell membrane</keyword>